<dbReference type="Pfam" id="PF02597">
    <property type="entry name" value="ThiS"/>
    <property type="match status" value="1"/>
</dbReference>
<accession>A0A8J6QW32</accession>
<dbReference type="SUPFAM" id="SSF54285">
    <property type="entry name" value="MoaD/ThiS"/>
    <property type="match status" value="1"/>
</dbReference>
<dbReference type="InterPro" id="IPR010035">
    <property type="entry name" value="Thi_S"/>
</dbReference>
<dbReference type="Gene3D" id="3.10.20.30">
    <property type="match status" value="1"/>
</dbReference>
<gene>
    <name evidence="1" type="primary">thiS</name>
    <name evidence="1" type="ORF">ICT70_02350</name>
</gene>
<evidence type="ECO:0000313" key="1">
    <source>
        <dbReference type="EMBL" id="MBD1399501.1"/>
    </source>
</evidence>
<evidence type="ECO:0000313" key="2">
    <source>
        <dbReference type="Proteomes" id="UP000632828"/>
    </source>
</evidence>
<sequence>MRITVNGKHKQITDPTSIAALFEMVGVNPEQVVAEHNGTILAPQQYRETILREGDTIELIQFVGGG</sequence>
<name>A0A8J6QW32_9BACT</name>
<organism evidence="1 2">
    <name type="scientific">Pelovirga terrestris</name>
    <dbReference type="NCBI Taxonomy" id="2771352"/>
    <lineage>
        <taxon>Bacteria</taxon>
        <taxon>Pseudomonadati</taxon>
        <taxon>Thermodesulfobacteriota</taxon>
        <taxon>Desulfuromonadia</taxon>
        <taxon>Geobacterales</taxon>
        <taxon>Geobacteraceae</taxon>
        <taxon>Pelovirga</taxon>
    </lineage>
</organism>
<dbReference type="RefSeq" id="WP_191153775.1">
    <property type="nucleotide sequence ID" value="NZ_JACWUN010000002.1"/>
</dbReference>
<dbReference type="PANTHER" id="PTHR34472:SF1">
    <property type="entry name" value="SULFUR CARRIER PROTEIN THIS"/>
    <property type="match status" value="1"/>
</dbReference>
<proteinExistence type="predicted"/>
<dbReference type="AlphaFoldDB" id="A0A8J6QW32"/>
<dbReference type="NCBIfam" id="TIGR01683">
    <property type="entry name" value="thiS"/>
    <property type="match status" value="1"/>
</dbReference>
<reference evidence="1" key="1">
    <citation type="submission" date="2020-09" db="EMBL/GenBank/DDBJ databases">
        <title>Pelobacter alkaliphilus sp. nov., a novel anaerobic arsenate-reducing bacterium from terrestrial mud volcano.</title>
        <authorList>
            <person name="Khomyakova M.A."/>
            <person name="Merkel A.Y."/>
            <person name="Slobodkin A.I."/>
        </authorList>
    </citation>
    <scope>NUCLEOTIDE SEQUENCE</scope>
    <source>
        <strain evidence="1">M08fum</strain>
    </source>
</reference>
<keyword evidence="2" id="KW-1185">Reference proteome</keyword>
<dbReference type="PANTHER" id="PTHR34472">
    <property type="entry name" value="SULFUR CARRIER PROTEIN THIS"/>
    <property type="match status" value="1"/>
</dbReference>
<dbReference type="InterPro" id="IPR016155">
    <property type="entry name" value="Mopterin_synth/thiamin_S_b"/>
</dbReference>
<dbReference type="InterPro" id="IPR012675">
    <property type="entry name" value="Beta-grasp_dom_sf"/>
</dbReference>
<protein>
    <submittedName>
        <fullName evidence="1">Sulfur carrier protein ThiS</fullName>
    </submittedName>
</protein>
<dbReference type="EMBL" id="JACWUN010000002">
    <property type="protein sequence ID" value="MBD1399501.1"/>
    <property type="molecule type" value="Genomic_DNA"/>
</dbReference>
<dbReference type="Proteomes" id="UP000632828">
    <property type="component" value="Unassembled WGS sequence"/>
</dbReference>
<dbReference type="InterPro" id="IPR003749">
    <property type="entry name" value="ThiS/MoaD-like"/>
</dbReference>
<dbReference type="CDD" id="cd00565">
    <property type="entry name" value="Ubl_ThiS"/>
    <property type="match status" value="1"/>
</dbReference>
<comment type="caution">
    <text evidence="1">The sequence shown here is derived from an EMBL/GenBank/DDBJ whole genome shotgun (WGS) entry which is preliminary data.</text>
</comment>